<evidence type="ECO:0000256" key="10">
    <source>
        <dbReference type="ARBA" id="ARBA00023196"/>
    </source>
</evidence>
<dbReference type="Gene3D" id="2.40.30.20">
    <property type="match status" value="1"/>
</dbReference>
<dbReference type="SUPFAM" id="SSF52540">
    <property type="entry name" value="P-loop containing nucleoside triphosphate hydrolases"/>
    <property type="match status" value="1"/>
</dbReference>
<evidence type="ECO:0000259" key="13">
    <source>
        <dbReference type="Pfam" id="PF00006"/>
    </source>
</evidence>
<keyword evidence="17" id="KW-1185">Reference proteome</keyword>
<dbReference type="RefSeq" id="WP_344943618.1">
    <property type="nucleotide sequence ID" value="NZ_BAABDC010000002.1"/>
</dbReference>
<evidence type="ECO:0000256" key="3">
    <source>
        <dbReference type="ARBA" id="ARBA00022448"/>
    </source>
</evidence>
<dbReference type="InterPro" id="IPR036121">
    <property type="entry name" value="ATPase_F1/V1/A1_a/bsu_N_sf"/>
</dbReference>
<dbReference type="SUPFAM" id="SSF50615">
    <property type="entry name" value="N-terminal domain of alpha and beta subunits of F1 ATP synthase"/>
    <property type="match status" value="1"/>
</dbReference>
<dbReference type="CDD" id="cd18113">
    <property type="entry name" value="ATP-synt_F1_alpha_C"/>
    <property type="match status" value="1"/>
</dbReference>
<evidence type="ECO:0000259" key="15">
    <source>
        <dbReference type="Pfam" id="PF02874"/>
    </source>
</evidence>
<feature type="domain" description="ATPase F1/V1/A1 complex alpha/beta subunit N-terminal" evidence="15">
    <location>
        <begin position="30"/>
        <end position="96"/>
    </location>
</feature>
<accession>A0ABP7D405</accession>
<keyword evidence="12" id="KW-0375">Hydrogen ion transport</keyword>
<evidence type="ECO:0000259" key="14">
    <source>
        <dbReference type="Pfam" id="PF00306"/>
    </source>
</evidence>
<evidence type="ECO:0000313" key="17">
    <source>
        <dbReference type="Proteomes" id="UP001501468"/>
    </source>
</evidence>
<keyword evidence="9 12" id="KW-0472">Membrane</keyword>
<feature type="site" description="Required for activity" evidence="12">
    <location>
        <position position="374"/>
    </location>
</feature>
<keyword evidence="5 12" id="KW-0547">Nucleotide-binding</keyword>
<comment type="subcellular location">
    <subcellularLocation>
        <location evidence="12">Cell membrane</location>
        <topology evidence="12">Peripheral membrane protein</topology>
    </subcellularLocation>
    <subcellularLocation>
        <location evidence="1">Membrane</location>
    </subcellularLocation>
</comment>
<reference evidence="17" key="1">
    <citation type="journal article" date="2019" name="Int. J. Syst. Evol. Microbiol.">
        <title>The Global Catalogue of Microorganisms (GCM) 10K type strain sequencing project: providing services to taxonomists for standard genome sequencing and annotation.</title>
        <authorList>
            <consortium name="The Broad Institute Genomics Platform"/>
            <consortium name="The Broad Institute Genome Sequencing Center for Infectious Disease"/>
            <person name="Wu L."/>
            <person name="Ma J."/>
        </authorList>
    </citation>
    <scope>NUCLEOTIDE SEQUENCE [LARGE SCALE GENOMIC DNA]</scope>
    <source>
        <strain evidence="17">JCM 17125</strain>
    </source>
</reference>
<dbReference type="NCBIfam" id="TIGR00962">
    <property type="entry name" value="atpA"/>
    <property type="match status" value="1"/>
</dbReference>
<comment type="similarity">
    <text evidence="2 12">Belongs to the ATPase alpha/beta chains family.</text>
</comment>
<evidence type="ECO:0000256" key="1">
    <source>
        <dbReference type="ARBA" id="ARBA00004370"/>
    </source>
</evidence>
<dbReference type="PANTHER" id="PTHR48082:SF2">
    <property type="entry name" value="ATP SYNTHASE SUBUNIT ALPHA, MITOCHONDRIAL"/>
    <property type="match status" value="1"/>
</dbReference>
<evidence type="ECO:0000256" key="11">
    <source>
        <dbReference type="ARBA" id="ARBA00023310"/>
    </source>
</evidence>
<name>A0ABP7D405_9MICO</name>
<dbReference type="CDD" id="cd18116">
    <property type="entry name" value="ATP-synt_F1_alpha_N"/>
    <property type="match status" value="1"/>
</dbReference>
<evidence type="ECO:0000256" key="5">
    <source>
        <dbReference type="ARBA" id="ARBA00022741"/>
    </source>
</evidence>
<evidence type="ECO:0000256" key="7">
    <source>
        <dbReference type="ARBA" id="ARBA00022967"/>
    </source>
</evidence>
<protein>
    <recommendedName>
        <fullName evidence="12">ATP synthase subunit alpha</fullName>
        <ecNumber evidence="12">7.1.2.2</ecNumber>
    </recommendedName>
    <alternativeName>
        <fullName evidence="12">ATP synthase F1 sector subunit alpha</fullName>
    </alternativeName>
    <alternativeName>
        <fullName evidence="12">F-ATPase subunit alpha</fullName>
    </alternativeName>
</protein>
<proteinExistence type="inferred from homology"/>
<dbReference type="EMBL" id="BAABDC010000002">
    <property type="protein sequence ID" value="GAA3698945.1"/>
    <property type="molecule type" value="Genomic_DNA"/>
</dbReference>
<feature type="binding site" evidence="12">
    <location>
        <begin position="173"/>
        <end position="180"/>
    </location>
    <ligand>
        <name>ATP</name>
        <dbReference type="ChEBI" id="CHEBI:30616"/>
    </ligand>
</feature>
<dbReference type="InterPro" id="IPR038376">
    <property type="entry name" value="ATP_synth_asu_C_sf"/>
</dbReference>
<dbReference type="EC" id="7.1.2.2" evidence="12"/>
<keyword evidence="11 12" id="KW-0066">ATP synthesis</keyword>
<evidence type="ECO:0000313" key="16">
    <source>
        <dbReference type="EMBL" id="GAA3698945.1"/>
    </source>
</evidence>
<dbReference type="InterPro" id="IPR023366">
    <property type="entry name" value="ATP_synth_asu-like_sf"/>
</dbReference>
<dbReference type="Gene3D" id="1.20.150.20">
    <property type="entry name" value="ATP synthase alpha/beta chain, C-terminal domain"/>
    <property type="match status" value="1"/>
</dbReference>
<dbReference type="InterPro" id="IPR027417">
    <property type="entry name" value="P-loop_NTPase"/>
</dbReference>
<feature type="domain" description="ATP synthase alpha subunit C-terminal" evidence="14">
    <location>
        <begin position="383"/>
        <end position="506"/>
    </location>
</feature>
<dbReference type="HAMAP" id="MF_01346">
    <property type="entry name" value="ATP_synth_alpha_bact"/>
    <property type="match status" value="1"/>
</dbReference>
<organism evidence="16 17">
    <name type="scientific">Terrabacter ginsenosidimutans</name>
    <dbReference type="NCBI Taxonomy" id="490575"/>
    <lineage>
        <taxon>Bacteria</taxon>
        <taxon>Bacillati</taxon>
        <taxon>Actinomycetota</taxon>
        <taxon>Actinomycetes</taxon>
        <taxon>Micrococcales</taxon>
        <taxon>Intrasporangiaceae</taxon>
        <taxon>Terrabacter</taxon>
    </lineage>
</organism>
<dbReference type="InterPro" id="IPR004100">
    <property type="entry name" value="ATPase_F1/V1/A1_a/bsu_N"/>
</dbReference>
<dbReference type="InterPro" id="IPR000194">
    <property type="entry name" value="ATPase_F1/V1/A1_a/bsu_nucl-bd"/>
</dbReference>
<dbReference type="InterPro" id="IPR033732">
    <property type="entry name" value="ATP_synth_F1_a_nt-bd_dom"/>
</dbReference>
<keyword evidence="6 12" id="KW-0067">ATP-binding</keyword>
<dbReference type="Pfam" id="PF02874">
    <property type="entry name" value="ATP-synt_ab_N"/>
    <property type="match status" value="1"/>
</dbReference>
<keyword evidence="7 12" id="KW-1278">Translocase</keyword>
<evidence type="ECO:0000256" key="12">
    <source>
        <dbReference type="HAMAP-Rule" id="MF_01346"/>
    </source>
</evidence>
<dbReference type="CDD" id="cd01132">
    <property type="entry name" value="F1-ATPase_alpha_CD"/>
    <property type="match status" value="1"/>
</dbReference>
<dbReference type="Proteomes" id="UP001501468">
    <property type="component" value="Unassembled WGS sequence"/>
</dbReference>
<keyword evidence="3 12" id="KW-0813">Transport</keyword>
<dbReference type="InterPro" id="IPR020003">
    <property type="entry name" value="ATPase_a/bsu_AS"/>
</dbReference>
<dbReference type="Gene3D" id="3.40.50.300">
    <property type="entry name" value="P-loop containing nucleotide triphosphate hydrolases"/>
    <property type="match status" value="1"/>
</dbReference>
<keyword evidence="8 12" id="KW-0406">Ion transport</keyword>
<sequence>MTELSIRPEEIRDALDSFVQSYEPGTASREEVGRVTDAGDGIAHVEGLPSAMTNELLQFEDGTLGLALNLDVHEIGVVILGDFAGIEEGQTVKRTGEVLSVPVGDDFLGRVVDPLGNPIDGLGEIKTEERRALELQAPNVVQRKSVHEPLQTGIKSIDAMTPIGRGQRQLIIGDRQTGKTTVAIDTIINQKRNWESGDPDAQVRCIYVAIGQKGSTIASVRGTLEEAGALEYTTIVAAPASDSAGFKYLAPYTGSAIGQHWMYQGKHVLIVFDDLSKQAEAYRAVSLLLRRPPGREAYPGDVFYLHSRLLERCAKLSDDLGHGSMTGLPIIETKAGDVSAYIPTNVISITDGQIYLQADLFNANVRPAIDVGVSVSRVGGAAQIKAMKSVAGRLKLDLAQFRAMEAFAMFASDLDPASRAQLARGARLVELLKQPQSSPYPVEEQVVSIWTGTTGKLDDVAVEDVRNFEAELLDTLRRDGKILQTIRETLKLDEDTETALSKVVDEVKFTFRGTGRDGLEAGNEEFDEIADDQITQAKIVKQK</sequence>
<comment type="caution">
    <text evidence="16">The sequence shown here is derived from an EMBL/GenBank/DDBJ whole genome shotgun (WGS) entry which is preliminary data.</text>
</comment>
<dbReference type="NCBIfam" id="NF009884">
    <property type="entry name" value="PRK13343.1"/>
    <property type="match status" value="1"/>
</dbReference>
<evidence type="ECO:0000256" key="2">
    <source>
        <dbReference type="ARBA" id="ARBA00008936"/>
    </source>
</evidence>
<comment type="function">
    <text evidence="12">Produces ATP from ADP in the presence of a proton gradient across the membrane. The alpha chain is a regulatory subunit.</text>
</comment>
<evidence type="ECO:0000256" key="4">
    <source>
        <dbReference type="ARBA" id="ARBA00022475"/>
    </source>
</evidence>
<dbReference type="Pfam" id="PF00306">
    <property type="entry name" value="ATP-synt_ab_C"/>
    <property type="match status" value="1"/>
</dbReference>
<dbReference type="SUPFAM" id="SSF47917">
    <property type="entry name" value="C-terminal domain of alpha and beta subunits of F1 ATP synthase"/>
    <property type="match status" value="1"/>
</dbReference>
<evidence type="ECO:0000256" key="9">
    <source>
        <dbReference type="ARBA" id="ARBA00023136"/>
    </source>
</evidence>
<dbReference type="PANTHER" id="PTHR48082">
    <property type="entry name" value="ATP SYNTHASE SUBUNIT ALPHA, MITOCHONDRIAL"/>
    <property type="match status" value="1"/>
</dbReference>
<dbReference type="InterPro" id="IPR005294">
    <property type="entry name" value="ATP_synth_F1_asu"/>
</dbReference>
<gene>
    <name evidence="12 16" type="primary">atpA</name>
    <name evidence="16" type="ORF">GCM10022399_14270</name>
</gene>
<dbReference type="Pfam" id="PF00006">
    <property type="entry name" value="ATP-synt_ab"/>
    <property type="match status" value="1"/>
</dbReference>
<dbReference type="InterPro" id="IPR000793">
    <property type="entry name" value="ATP_synth_asu_C"/>
</dbReference>
<comment type="catalytic activity">
    <reaction evidence="12">
        <text>ATP + H2O + 4 H(+)(in) = ADP + phosphate + 5 H(+)(out)</text>
        <dbReference type="Rhea" id="RHEA:57720"/>
        <dbReference type="ChEBI" id="CHEBI:15377"/>
        <dbReference type="ChEBI" id="CHEBI:15378"/>
        <dbReference type="ChEBI" id="CHEBI:30616"/>
        <dbReference type="ChEBI" id="CHEBI:43474"/>
        <dbReference type="ChEBI" id="CHEBI:456216"/>
        <dbReference type="EC" id="7.1.2.2"/>
    </reaction>
</comment>
<dbReference type="PROSITE" id="PS00152">
    <property type="entry name" value="ATPASE_ALPHA_BETA"/>
    <property type="match status" value="1"/>
</dbReference>
<keyword evidence="4 12" id="KW-1003">Cell membrane</keyword>
<evidence type="ECO:0000256" key="8">
    <source>
        <dbReference type="ARBA" id="ARBA00023065"/>
    </source>
</evidence>
<keyword evidence="10 12" id="KW-0139">CF(1)</keyword>
<feature type="domain" description="ATPase F1/V1/A1 complex alpha/beta subunit nucleotide-binding" evidence="13">
    <location>
        <begin position="153"/>
        <end position="376"/>
    </location>
</feature>
<evidence type="ECO:0000256" key="6">
    <source>
        <dbReference type="ARBA" id="ARBA00022840"/>
    </source>
</evidence>